<dbReference type="STRING" id="1314674.A0A0D7BBV5"/>
<organism evidence="1 2">
    <name type="scientific">Cylindrobasidium torrendii FP15055 ss-10</name>
    <dbReference type="NCBI Taxonomy" id="1314674"/>
    <lineage>
        <taxon>Eukaryota</taxon>
        <taxon>Fungi</taxon>
        <taxon>Dikarya</taxon>
        <taxon>Basidiomycota</taxon>
        <taxon>Agaricomycotina</taxon>
        <taxon>Agaricomycetes</taxon>
        <taxon>Agaricomycetidae</taxon>
        <taxon>Agaricales</taxon>
        <taxon>Marasmiineae</taxon>
        <taxon>Physalacriaceae</taxon>
        <taxon>Cylindrobasidium</taxon>
    </lineage>
</organism>
<protein>
    <submittedName>
        <fullName evidence="1">Uncharacterized protein</fullName>
    </submittedName>
</protein>
<dbReference type="Proteomes" id="UP000054007">
    <property type="component" value="Unassembled WGS sequence"/>
</dbReference>
<evidence type="ECO:0000313" key="2">
    <source>
        <dbReference type="Proteomes" id="UP000054007"/>
    </source>
</evidence>
<accession>A0A0D7BBV5</accession>
<dbReference type="AlphaFoldDB" id="A0A0D7BBV5"/>
<proteinExistence type="predicted"/>
<dbReference type="EMBL" id="KN880538">
    <property type="protein sequence ID" value="KIY66991.1"/>
    <property type="molecule type" value="Genomic_DNA"/>
</dbReference>
<reference evidence="1 2" key="1">
    <citation type="journal article" date="2015" name="Fungal Genet. Biol.">
        <title>Evolution of novel wood decay mechanisms in Agaricales revealed by the genome sequences of Fistulina hepatica and Cylindrobasidium torrendii.</title>
        <authorList>
            <person name="Floudas D."/>
            <person name="Held B.W."/>
            <person name="Riley R."/>
            <person name="Nagy L.G."/>
            <person name="Koehler G."/>
            <person name="Ransdell A.S."/>
            <person name="Younus H."/>
            <person name="Chow J."/>
            <person name="Chiniquy J."/>
            <person name="Lipzen A."/>
            <person name="Tritt A."/>
            <person name="Sun H."/>
            <person name="Haridas S."/>
            <person name="LaButti K."/>
            <person name="Ohm R.A."/>
            <person name="Kues U."/>
            <person name="Blanchette R.A."/>
            <person name="Grigoriev I.V."/>
            <person name="Minto R.E."/>
            <person name="Hibbett D.S."/>
        </authorList>
    </citation>
    <scope>NUCLEOTIDE SEQUENCE [LARGE SCALE GENOMIC DNA]</scope>
    <source>
        <strain evidence="1 2">FP15055 ss-10</strain>
    </source>
</reference>
<gene>
    <name evidence="1" type="ORF">CYLTODRAFT_17085</name>
</gene>
<evidence type="ECO:0000313" key="1">
    <source>
        <dbReference type="EMBL" id="KIY66991.1"/>
    </source>
</evidence>
<keyword evidence="2" id="KW-1185">Reference proteome</keyword>
<dbReference type="OrthoDB" id="2835096at2759"/>
<name>A0A0D7BBV5_9AGAR</name>
<sequence>MSDSDCPSAPIHRLPPEVLIPIFEHCIPPDNANFACLGDNVRWILLRVCRLWKYVLEGTPTMWTNLIISADTRTMTQPLKKYLSLSAQNPLWITLCEHVDGDAFQDNWCATFWELLSSSTHRWQRLRIHNVSTPINDITIHLTPLDFPVLEEVYIETWIGFVDPSEQSGQEQSWFRDAPCLQRVLDVGEDWSYSCHPPTLTHRSSTQFNAETLEYAFSFPNLLELSFHRDIYSRPMSPGSEPTIYHNIRNSTALPVRGPAI</sequence>